<feature type="repeat" description="PPR" evidence="3">
    <location>
        <begin position="291"/>
        <end position="325"/>
    </location>
</feature>
<dbReference type="InterPro" id="IPR002885">
    <property type="entry name" value="PPR_rpt"/>
</dbReference>
<dbReference type="SUPFAM" id="SSF48452">
    <property type="entry name" value="TPR-like"/>
    <property type="match status" value="1"/>
</dbReference>
<dbReference type="GO" id="GO:0003723">
    <property type="term" value="F:RNA binding"/>
    <property type="evidence" value="ECO:0007669"/>
    <property type="project" value="InterPro"/>
</dbReference>
<keyword evidence="5" id="KW-1185">Reference proteome</keyword>
<feature type="repeat" description="PPR" evidence="3">
    <location>
        <begin position="90"/>
        <end position="124"/>
    </location>
</feature>
<dbReference type="InterPro" id="IPR011990">
    <property type="entry name" value="TPR-like_helical_dom_sf"/>
</dbReference>
<feature type="repeat" description="PPR" evidence="3">
    <location>
        <begin position="152"/>
        <end position="186"/>
    </location>
</feature>
<evidence type="ECO:0000313" key="4">
    <source>
        <dbReference type="EMBL" id="KAK2966244.1"/>
    </source>
</evidence>
<dbReference type="NCBIfam" id="TIGR00756">
    <property type="entry name" value="PPR"/>
    <property type="match status" value="3"/>
</dbReference>
<dbReference type="EMBL" id="JAVXUO010003142">
    <property type="protein sequence ID" value="KAK2966244.1"/>
    <property type="molecule type" value="Genomic_DNA"/>
</dbReference>
<name>A0AA88Q9Q3_9ASTE</name>
<comment type="similarity">
    <text evidence="2">Belongs to the PPR family. PCMP-E subfamily.</text>
</comment>
<gene>
    <name evidence="4" type="ORF">RJ640_008227</name>
</gene>
<dbReference type="Pfam" id="PF01535">
    <property type="entry name" value="PPR"/>
    <property type="match status" value="4"/>
</dbReference>
<dbReference type="PANTHER" id="PTHR47926">
    <property type="entry name" value="PENTATRICOPEPTIDE REPEAT-CONTAINING PROTEIN"/>
    <property type="match status" value="1"/>
</dbReference>
<evidence type="ECO:0008006" key="6">
    <source>
        <dbReference type="Google" id="ProtNLM"/>
    </source>
</evidence>
<evidence type="ECO:0000256" key="2">
    <source>
        <dbReference type="ARBA" id="ARBA00061659"/>
    </source>
</evidence>
<dbReference type="GO" id="GO:0009451">
    <property type="term" value="P:RNA modification"/>
    <property type="evidence" value="ECO:0007669"/>
    <property type="project" value="InterPro"/>
</dbReference>
<organism evidence="4 5">
    <name type="scientific">Escallonia rubra</name>
    <dbReference type="NCBI Taxonomy" id="112253"/>
    <lineage>
        <taxon>Eukaryota</taxon>
        <taxon>Viridiplantae</taxon>
        <taxon>Streptophyta</taxon>
        <taxon>Embryophyta</taxon>
        <taxon>Tracheophyta</taxon>
        <taxon>Spermatophyta</taxon>
        <taxon>Magnoliopsida</taxon>
        <taxon>eudicotyledons</taxon>
        <taxon>Gunneridae</taxon>
        <taxon>Pentapetalae</taxon>
        <taxon>asterids</taxon>
        <taxon>campanulids</taxon>
        <taxon>Escalloniales</taxon>
        <taxon>Escalloniaceae</taxon>
        <taxon>Escallonia</taxon>
    </lineage>
</organism>
<dbReference type="Proteomes" id="UP001187471">
    <property type="component" value="Unassembled WGS sequence"/>
</dbReference>
<dbReference type="Pfam" id="PF13041">
    <property type="entry name" value="PPR_2"/>
    <property type="match status" value="2"/>
</dbReference>
<evidence type="ECO:0000256" key="1">
    <source>
        <dbReference type="ARBA" id="ARBA00022737"/>
    </source>
</evidence>
<sequence length="488" mass="54515">MGHFHKARQLLDEMPEPNIVSYNSLFSGLNHHGLYSELVTLFIRMQNQYSCVFMDEFTLVSLVGACACLSATKLLCQLHGVALLIGMRFNIVVCNALIDAYGKCDEPDKSYQLFSRMPERDVVSWTSMVVAYARASRLVDACTVFNQIPVKNTVSWTALIAGFAQNGQGGEALDLFSQMLEEGVLPSSFTYVAVLSACADQALIETGKQLHGCIIRRSSVRETFNVFLCNALINMYSKCGGMKPASALFERLHWKDIISWNSIIIGLAQNGHGEESLAMFKRMIDAKIKPNHVTFLGVLSACSHVGLIHEGLRILYLMEDFGVTPRLDHYSVLIDLLGRINRLEEALDFIVKAPKGSDHVRIWGALLGGCRVHGNLDIGRRAAEALFKLEPNNTARYVMLSNLYAAAGRWDDASRVRRLIADRGLRKEAGYSWIEIRHTRHVFVAKDTTHCQIEQIYESIHKLVDLMSDAGYLPCTENSIFPGDKEIC</sequence>
<dbReference type="PROSITE" id="PS51375">
    <property type="entry name" value="PPR"/>
    <property type="match status" value="4"/>
</dbReference>
<dbReference type="FunFam" id="1.25.40.10:FF:000280">
    <property type="entry name" value="Pentatricopeptide repeat-containing protein"/>
    <property type="match status" value="1"/>
</dbReference>
<dbReference type="InterPro" id="IPR046960">
    <property type="entry name" value="PPR_At4g14850-like_plant"/>
</dbReference>
<evidence type="ECO:0000313" key="5">
    <source>
        <dbReference type="Proteomes" id="UP001187471"/>
    </source>
</evidence>
<dbReference type="InterPro" id="IPR046848">
    <property type="entry name" value="E_motif"/>
</dbReference>
<protein>
    <recommendedName>
        <fullName evidence="6">Pentatricopeptide repeat-containing protein</fullName>
    </recommendedName>
</protein>
<keyword evidence="1" id="KW-0677">Repeat</keyword>
<dbReference type="FunFam" id="1.25.40.10:FF:000031">
    <property type="entry name" value="Pentatricopeptide repeat-containing protein mitochondrial"/>
    <property type="match status" value="1"/>
</dbReference>
<comment type="caution">
    <text evidence="4">The sequence shown here is derived from an EMBL/GenBank/DDBJ whole genome shotgun (WGS) entry which is preliminary data.</text>
</comment>
<dbReference type="Gene3D" id="1.25.40.10">
    <property type="entry name" value="Tetratricopeptide repeat domain"/>
    <property type="match status" value="4"/>
</dbReference>
<accession>A0AA88Q9Q3</accession>
<dbReference type="Pfam" id="PF20431">
    <property type="entry name" value="E_motif"/>
    <property type="match status" value="1"/>
</dbReference>
<reference evidence="4" key="1">
    <citation type="submission" date="2022-12" db="EMBL/GenBank/DDBJ databases">
        <title>Draft genome assemblies for two species of Escallonia (Escalloniales).</title>
        <authorList>
            <person name="Chanderbali A."/>
            <person name="Dervinis C."/>
            <person name="Anghel I."/>
            <person name="Soltis D."/>
            <person name="Soltis P."/>
            <person name="Zapata F."/>
        </authorList>
    </citation>
    <scope>NUCLEOTIDE SEQUENCE</scope>
    <source>
        <strain evidence="4">UCBG92.1500</strain>
        <tissue evidence="4">Leaf</tissue>
    </source>
</reference>
<dbReference type="AlphaFoldDB" id="A0AA88Q9Q3"/>
<dbReference type="PANTHER" id="PTHR47926:SF346">
    <property type="entry name" value="PENTATRICOPEPTIDE REPEAT-CONTAINING PROTEIN"/>
    <property type="match status" value="1"/>
</dbReference>
<proteinExistence type="inferred from homology"/>
<evidence type="ECO:0000256" key="3">
    <source>
        <dbReference type="PROSITE-ProRule" id="PRU00708"/>
    </source>
</evidence>
<feature type="repeat" description="PPR" evidence="3">
    <location>
        <begin position="256"/>
        <end position="290"/>
    </location>
</feature>